<dbReference type="EMBL" id="JBEPML010000013">
    <property type="protein sequence ID" value="MET3793326.1"/>
    <property type="molecule type" value="Genomic_DNA"/>
</dbReference>
<organism evidence="2 3">
    <name type="scientific">Aquamicrobium terrae</name>
    <dbReference type="NCBI Taxonomy" id="1324945"/>
    <lineage>
        <taxon>Bacteria</taxon>
        <taxon>Pseudomonadati</taxon>
        <taxon>Pseudomonadota</taxon>
        <taxon>Alphaproteobacteria</taxon>
        <taxon>Hyphomicrobiales</taxon>
        <taxon>Phyllobacteriaceae</taxon>
        <taxon>Aquamicrobium</taxon>
    </lineage>
</organism>
<gene>
    <name evidence="2" type="ORF">ABID37_003550</name>
</gene>
<accession>A0ABV2N2R2</accession>
<comment type="caution">
    <text evidence="2">The sequence shown here is derived from an EMBL/GenBank/DDBJ whole genome shotgun (WGS) entry which is preliminary data.</text>
</comment>
<dbReference type="Proteomes" id="UP001549076">
    <property type="component" value="Unassembled WGS sequence"/>
</dbReference>
<proteinExistence type="predicted"/>
<name>A0ABV2N2R2_9HYPH</name>
<dbReference type="RefSeq" id="WP_354197150.1">
    <property type="nucleotide sequence ID" value="NZ_JBEPML010000013.1"/>
</dbReference>
<keyword evidence="3" id="KW-1185">Reference proteome</keyword>
<evidence type="ECO:0000313" key="2">
    <source>
        <dbReference type="EMBL" id="MET3793326.1"/>
    </source>
</evidence>
<protein>
    <recommendedName>
        <fullName evidence="4">DUF4169 family protein</fullName>
    </recommendedName>
</protein>
<evidence type="ECO:0000256" key="1">
    <source>
        <dbReference type="SAM" id="MobiDB-lite"/>
    </source>
</evidence>
<feature type="region of interest" description="Disordered" evidence="1">
    <location>
        <begin position="25"/>
        <end position="58"/>
    </location>
</feature>
<sequence>MKDRKGTAAKGEDARKARLAEALRTNLAKRKAQTRARRAGDADQRPQGIEAAQAKPEG</sequence>
<evidence type="ECO:0008006" key="4">
    <source>
        <dbReference type="Google" id="ProtNLM"/>
    </source>
</evidence>
<reference evidence="2 3" key="1">
    <citation type="submission" date="2024-06" db="EMBL/GenBank/DDBJ databases">
        <title>Genomic Encyclopedia of Type Strains, Phase IV (KMG-IV): sequencing the most valuable type-strain genomes for metagenomic binning, comparative biology and taxonomic classification.</title>
        <authorList>
            <person name="Goeker M."/>
        </authorList>
    </citation>
    <scope>NUCLEOTIDE SEQUENCE [LARGE SCALE GENOMIC DNA]</scope>
    <source>
        <strain evidence="2 3">DSM 27865</strain>
    </source>
</reference>
<evidence type="ECO:0000313" key="3">
    <source>
        <dbReference type="Proteomes" id="UP001549076"/>
    </source>
</evidence>
<feature type="compositionally biased region" description="Basic residues" evidence="1">
    <location>
        <begin position="27"/>
        <end position="37"/>
    </location>
</feature>